<reference evidence="5" key="1">
    <citation type="submission" date="2017-12" db="EMBL/GenBank/DDBJ databases">
        <title>Sequencing the genomes of 1000 Actinobacteria strains.</title>
        <authorList>
            <person name="Klenk H.-P."/>
        </authorList>
    </citation>
    <scope>NUCLEOTIDE SEQUENCE [LARGE SCALE GENOMIC DNA]</scope>
    <source>
        <strain evidence="5">DSM 44228</strain>
    </source>
</reference>
<keyword evidence="6" id="KW-1185">Reference proteome</keyword>
<dbReference type="RefSeq" id="WP_010693832.1">
    <property type="nucleotide sequence ID" value="NZ_CP061007.1"/>
</dbReference>
<evidence type="ECO:0000313" key="6">
    <source>
        <dbReference type="Proteomes" id="UP000233786"/>
    </source>
</evidence>
<dbReference type="InterPro" id="IPR018060">
    <property type="entry name" value="HTH_AraC"/>
</dbReference>
<dbReference type="InterPro" id="IPR050204">
    <property type="entry name" value="AraC_XylS_family_regulators"/>
</dbReference>
<keyword evidence="2" id="KW-0238">DNA-binding</keyword>
<evidence type="ECO:0000256" key="1">
    <source>
        <dbReference type="ARBA" id="ARBA00023015"/>
    </source>
</evidence>
<sequence>MNENSRQPRRLRVEAPVPGVSWCDADSAFAELPFVHAVDLVAREQQPSDPVAVLVGGRDWAISASWSSGQFTALSLLPEVRLYDRCVAAASMSPQEDQNRRLLRAKDAMDRDFARHLDVAALARIALMSPTHFTRSFRSTFGETPHRYLQRRRIERGMALLRSPSVTVTEVARQVGFESLGTFSRTFRAIVGVPPTEYRASARPLGVPVCFVKAWTRPSRFG</sequence>
<dbReference type="InterPro" id="IPR020449">
    <property type="entry name" value="Tscrpt_reg_AraC-type_HTH"/>
</dbReference>
<keyword evidence="1" id="KW-0805">Transcription regulation</keyword>
<evidence type="ECO:0000256" key="3">
    <source>
        <dbReference type="ARBA" id="ARBA00023163"/>
    </source>
</evidence>
<dbReference type="PROSITE" id="PS01124">
    <property type="entry name" value="HTH_ARAC_FAMILY_2"/>
    <property type="match status" value="1"/>
</dbReference>
<protein>
    <submittedName>
        <fullName evidence="5">AraC-like DNA-binding protein</fullName>
    </submittedName>
</protein>
<dbReference type="PRINTS" id="PR00032">
    <property type="entry name" value="HTHARAC"/>
</dbReference>
<feature type="domain" description="HTH araC/xylS-type" evidence="4">
    <location>
        <begin position="103"/>
        <end position="201"/>
    </location>
</feature>
<evidence type="ECO:0000259" key="4">
    <source>
        <dbReference type="PROSITE" id="PS01124"/>
    </source>
</evidence>
<dbReference type="GO" id="GO:0003700">
    <property type="term" value="F:DNA-binding transcription factor activity"/>
    <property type="evidence" value="ECO:0007669"/>
    <property type="project" value="InterPro"/>
</dbReference>
<proteinExistence type="predicted"/>
<dbReference type="Proteomes" id="UP000233786">
    <property type="component" value="Unassembled WGS sequence"/>
</dbReference>
<name>A0A2N3XVC7_SACSN</name>
<dbReference type="EMBL" id="PJNB01000001">
    <property type="protein sequence ID" value="PKW14605.1"/>
    <property type="molecule type" value="Genomic_DNA"/>
</dbReference>
<dbReference type="SMART" id="SM00342">
    <property type="entry name" value="HTH_ARAC"/>
    <property type="match status" value="1"/>
</dbReference>
<organism evidence="5 6">
    <name type="scientific">Saccharopolyspora spinosa</name>
    <dbReference type="NCBI Taxonomy" id="60894"/>
    <lineage>
        <taxon>Bacteria</taxon>
        <taxon>Bacillati</taxon>
        <taxon>Actinomycetota</taxon>
        <taxon>Actinomycetes</taxon>
        <taxon>Pseudonocardiales</taxon>
        <taxon>Pseudonocardiaceae</taxon>
        <taxon>Saccharopolyspora</taxon>
    </lineage>
</organism>
<dbReference type="AlphaFoldDB" id="A0A2N3XVC7"/>
<keyword evidence="3" id="KW-0804">Transcription</keyword>
<dbReference type="PROSITE" id="PS00041">
    <property type="entry name" value="HTH_ARAC_FAMILY_1"/>
    <property type="match status" value="1"/>
</dbReference>
<dbReference type="STRING" id="994479.GCA_000194155_01842"/>
<dbReference type="GO" id="GO:0043565">
    <property type="term" value="F:sequence-specific DNA binding"/>
    <property type="evidence" value="ECO:0007669"/>
    <property type="project" value="InterPro"/>
</dbReference>
<dbReference type="Pfam" id="PF12833">
    <property type="entry name" value="HTH_18"/>
    <property type="match status" value="1"/>
</dbReference>
<evidence type="ECO:0000313" key="5">
    <source>
        <dbReference type="EMBL" id="PKW14605.1"/>
    </source>
</evidence>
<dbReference type="PANTHER" id="PTHR46796">
    <property type="entry name" value="HTH-TYPE TRANSCRIPTIONAL ACTIVATOR RHAS-RELATED"/>
    <property type="match status" value="1"/>
</dbReference>
<dbReference type="Gene3D" id="1.10.10.60">
    <property type="entry name" value="Homeodomain-like"/>
    <property type="match status" value="2"/>
</dbReference>
<gene>
    <name evidence="5" type="ORF">A8926_2234</name>
</gene>
<comment type="caution">
    <text evidence="5">The sequence shown here is derived from an EMBL/GenBank/DDBJ whole genome shotgun (WGS) entry which is preliminary data.</text>
</comment>
<dbReference type="InterPro" id="IPR009057">
    <property type="entry name" value="Homeodomain-like_sf"/>
</dbReference>
<dbReference type="InterPro" id="IPR018062">
    <property type="entry name" value="HTH_AraC-typ_CS"/>
</dbReference>
<evidence type="ECO:0000256" key="2">
    <source>
        <dbReference type="ARBA" id="ARBA00023125"/>
    </source>
</evidence>
<dbReference type="SUPFAM" id="SSF46689">
    <property type="entry name" value="Homeodomain-like"/>
    <property type="match status" value="2"/>
</dbReference>
<accession>A0A2N3XVC7</accession>